<dbReference type="AlphaFoldDB" id="A0A8I1I108"/>
<proteinExistence type="predicted"/>
<accession>A0A8I1I108</accession>
<gene>
    <name evidence="1" type="ORF">JDP02_02820</name>
</gene>
<dbReference type="Proteomes" id="UP000603369">
    <property type="component" value="Unassembled WGS sequence"/>
</dbReference>
<evidence type="ECO:0000313" key="2">
    <source>
        <dbReference type="Proteomes" id="UP000603369"/>
    </source>
</evidence>
<comment type="caution">
    <text evidence="1">The sequence shown here is derived from an EMBL/GenBank/DDBJ whole genome shotgun (WGS) entry which is preliminary data.</text>
</comment>
<keyword evidence="2" id="KW-1185">Reference proteome</keyword>
<protein>
    <submittedName>
        <fullName evidence="1">Uncharacterized protein</fullName>
    </submittedName>
</protein>
<sequence>MHNSSPITFIAWDRANLAAVRDVLASLQRDGIYLRRGHLLLEASWLGSGARDFYATAWRWGEEDCPLFYDLARRGKLLLTISDTVISCGSKDDMADARAGIAQELIAAQNPQQLCGLLADAAED</sequence>
<evidence type="ECO:0000313" key="1">
    <source>
        <dbReference type="EMBL" id="MBK3427443.1"/>
    </source>
</evidence>
<dbReference type="RefSeq" id="WP_200435415.1">
    <property type="nucleotide sequence ID" value="NZ_JAEHFL010000003.1"/>
</dbReference>
<name>A0A8I1I108_9CORY</name>
<dbReference type="EMBL" id="JAEHFL010000003">
    <property type="protein sequence ID" value="MBK3427443.1"/>
    <property type="molecule type" value="Genomic_DNA"/>
</dbReference>
<organism evidence="1 2">
    <name type="scientific">Corynebacterium tuberculostearicum</name>
    <dbReference type="NCBI Taxonomy" id="38304"/>
    <lineage>
        <taxon>Bacteria</taxon>
        <taxon>Bacillati</taxon>
        <taxon>Actinomycetota</taxon>
        <taxon>Actinomycetes</taxon>
        <taxon>Mycobacteriales</taxon>
        <taxon>Corynebacteriaceae</taxon>
        <taxon>Corynebacterium</taxon>
    </lineage>
</organism>
<reference evidence="1 2" key="1">
    <citation type="submission" date="2020-12" db="EMBL/GenBank/DDBJ databases">
        <title>Draft genome sequence of the commensal strain Corynebacterium tuberculostearicum MFP09/CIP 102622 isolated from human skin.</title>
        <authorList>
            <person name="Boukerb A.M."/>
            <person name="Janvier X."/>
            <person name="Feuilloley M.G.J."/>
            <person name="Groboillot A."/>
        </authorList>
    </citation>
    <scope>NUCLEOTIDE SEQUENCE [LARGE SCALE GENOMIC DNA]</scope>
    <source>
        <strain evidence="1 2">CIP 102622</strain>
    </source>
</reference>